<feature type="compositionally biased region" description="Basic and acidic residues" evidence="1">
    <location>
        <begin position="143"/>
        <end position="187"/>
    </location>
</feature>
<feature type="compositionally biased region" description="Low complexity" evidence="1">
    <location>
        <begin position="114"/>
        <end position="126"/>
    </location>
</feature>
<feature type="compositionally biased region" description="Basic and acidic residues" evidence="1">
    <location>
        <begin position="196"/>
        <end position="238"/>
    </location>
</feature>
<organism evidence="3 4">
    <name type="scientific">Morus notabilis</name>
    <dbReference type="NCBI Taxonomy" id="981085"/>
    <lineage>
        <taxon>Eukaryota</taxon>
        <taxon>Viridiplantae</taxon>
        <taxon>Streptophyta</taxon>
        <taxon>Embryophyta</taxon>
        <taxon>Tracheophyta</taxon>
        <taxon>Spermatophyta</taxon>
        <taxon>Magnoliopsida</taxon>
        <taxon>eudicotyledons</taxon>
        <taxon>Gunneridae</taxon>
        <taxon>Pentapetalae</taxon>
        <taxon>rosids</taxon>
        <taxon>fabids</taxon>
        <taxon>Rosales</taxon>
        <taxon>Moraceae</taxon>
        <taxon>Moreae</taxon>
        <taxon>Morus</taxon>
    </lineage>
</organism>
<protein>
    <recommendedName>
        <fullName evidence="2">Calmodulin-binding domain-containing protein</fullName>
    </recommendedName>
</protein>
<dbReference type="PANTHER" id="PTHR33349">
    <property type="entry name" value="EMB|CAB62594.1"/>
    <property type="match status" value="1"/>
</dbReference>
<dbReference type="InterPro" id="IPR012417">
    <property type="entry name" value="CaM-bd_dom_pln"/>
</dbReference>
<evidence type="ECO:0000313" key="4">
    <source>
        <dbReference type="Proteomes" id="UP000030645"/>
    </source>
</evidence>
<feature type="compositionally biased region" description="Basic and acidic residues" evidence="1">
    <location>
        <begin position="305"/>
        <end position="340"/>
    </location>
</feature>
<reference evidence="4" key="1">
    <citation type="submission" date="2013-01" db="EMBL/GenBank/DDBJ databases">
        <title>Draft Genome Sequence of a Mulberry Tree, Morus notabilis C.K. Schneid.</title>
        <authorList>
            <person name="He N."/>
            <person name="Zhao S."/>
        </authorList>
    </citation>
    <scope>NUCLEOTIDE SEQUENCE</scope>
</reference>
<dbReference type="GO" id="GO:0005516">
    <property type="term" value="F:calmodulin binding"/>
    <property type="evidence" value="ECO:0007669"/>
    <property type="project" value="InterPro"/>
</dbReference>
<dbReference type="OrthoDB" id="1939646at2759"/>
<feature type="region of interest" description="Disordered" evidence="1">
    <location>
        <begin position="1"/>
        <end position="397"/>
    </location>
</feature>
<evidence type="ECO:0000256" key="1">
    <source>
        <dbReference type="SAM" id="MobiDB-lite"/>
    </source>
</evidence>
<dbReference type="AlphaFoldDB" id="W9SK64"/>
<name>W9SK64_9ROSA</name>
<feature type="compositionally biased region" description="Polar residues" evidence="1">
    <location>
        <begin position="69"/>
        <end position="81"/>
    </location>
</feature>
<feature type="compositionally biased region" description="Polar residues" evidence="1">
    <location>
        <begin position="294"/>
        <end position="304"/>
    </location>
</feature>
<dbReference type="eggNOG" id="ENOG502S64D">
    <property type="taxonomic scope" value="Eukaryota"/>
</dbReference>
<proteinExistence type="predicted"/>
<dbReference type="Proteomes" id="UP000030645">
    <property type="component" value="Unassembled WGS sequence"/>
</dbReference>
<evidence type="ECO:0000313" key="3">
    <source>
        <dbReference type="EMBL" id="EXC32723.1"/>
    </source>
</evidence>
<feature type="compositionally biased region" description="Acidic residues" evidence="1">
    <location>
        <begin position="266"/>
        <end position="284"/>
    </location>
</feature>
<dbReference type="PANTHER" id="PTHR33349:SF20">
    <property type="entry name" value="CHROMO DOMAIN CEC-LIKE PROTEIN"/>
    <property type="match status" value="1"/>
</dbReference>
<feature type="compositionally biased region" description="Low complexity" evidence="1">
    <location>
        <begin position="30"/>
        <end position="57"/>
    </location>
</feature>
<dbReference type="KEGG" id="mnt:21402754"/>
<dbReference type="EMBL" id="KE346312">
    <property type="protein sequence ID" value="EXC32723.1"/>
    <property type="molecule type" value="Genomic_DNA"/>
</dbReference>
<dbReference type="Pfam" id="PF07839">
    <property type="entry name" value="CaM_binding"/>
    <property type="match status" value="1"/>
</dbReference>
<accession>W9SK64</accession>
<gene>
    <name evidence="3" type="ORF">L484_019836</name>
</gene>
<keyword evidence="4" id="KW-1185">Reference proteome</keyword>
<sequence>MATKAKDHSNSSTSTTALAKKERVATTIPSNSQAKTTSTKSSTTQGSSSTHKPSSSSTEKQVPNYLKPTISSRQDSATPKPSLNRRRSFDNKPPSPASRPQKVVPERSTVPVRSSSFSSKTASKTAPRPTTKPQTLYAKSVKKGAEIFVRKEGPSGRGADPKSSTKDNNEVAKDEELAKESLVHEVVDSNNVVVDGDDHQTELVKVAPEDEPKSEENHENESIDDHGHDHQDETKAKPCDITIVSEELVTSDDDNEDTDHKKLESTEEEEGEEEKPGDESEVGEQENHNKDETSNCTTSETSHQITKESIENEETKVEELIKEEAEEVVKEETQELENKNIDNVGSGDKEGKEDGVKSKEIGEISDENVEDLGNTSETKSEGIVKKSAQGGGKKESQVAYNDVIEETASKLLEKRKNKVKALVGAFETVIDYESAAK</sequence>
<dbReference type="STRING" id="981085.W9SK64"/>
<evidence type="ECO:0000259" key="2">
    <source>
        <dbReference type="SMART" id="SM01054"/>
    </source>
</evidence>
<feature type="compositionally biased region" description="Basic and acidic residues" evidence="1">
    <location>
        <begin position="347"/>
        <end position="362"/>
    </location>
</feature>
<dbReference type="SMART" id="SM01054">
    <property type="entry name" value="CaM_binding"/>
    <property type="match status" value="1"/>
</dbReference>
<feature type="domain" description="Calmodulin-binding" evidence="2">
    <location>
        <begin position="312"/>
        <end position="431"/>
    </location>
</feature>